<keyword evidence="7" id="KW-0998">Cell outer membrane</keyword>
<organism evidence="9 10">
    <name type="scientific">Alistipes hominis</name>
    <dbReference type="NCBI Taxonomy" id="2763015"/>
    <lineage>
        <taxon>Bacteria</taxon>
        <taxon>Pseudomonadati</taxon>
        <taxon>Bacteroidota</taxon>
        <taxon>Bacteroidia</taxon>
        <taxon>Bacteroidales</taxon>
        <taxon>Rikenellaceae</taxon>
        <taxon>Alistipes</taxon>
    </lineage>
</organism>
<reference evidence="9 10" key="1">
    <citation type="submission" date="2020-08" db="EMBL/GenBank/DDBJ databases">
        <title>Genome public.</title>
        <authorList>
            <person name="Liu C."/>
            <person name="Sun Q."/>
        </authorList>
    </citation>
    <scope>NUCLEOTIDE SEQUENCE [LARGE SCALE GENOMIC DNA]</scope>
    <source>
        <strain evidence="9 10">New-7</strain>
    </source>
</reference>
<evidence type="ECO:0000313" key="10">
    <source>
        <dbReference type="Proteomes" id="UP000636891"/>
    </source>
</evidence>
<gene>
    <name evidence="9" type="ORF">H8S08_09760</name>
</gene>
<dbReference type="InterPro" id="IPR051906">
    <property type="entry name" value="TolC-like"/>
</dbReference>
<accession>A0ABR7CQ12</accession>
<keyword evidence="4" id="KW-1134">Transmembrane beta strand</keyword>
<protein>
    <submittedName>
        <fullName evidence="9">TolC family protein</fullName>
    </submittedName>
</protein>
<keyword evidence="3" id="KW-0813">Transport</keyword>
<keyword evidence="5" id="KW-0812">Transmembrane</keyword>
<evidence type="ECO:0000256" key="2">
    <source>
        <dbReference type="ARBA" id="ARBA00007613"/>
    </source>
</evidence>
<keyword evidence="8" id="KW-0732">Signal</keyword>
<evidence type="ECO:0000256" key="4">
    <source>
        <dbReference type="ARBA" id="ARBA00022452"/>
    </source>
</evidence>
<comment type="subcellular location">
    <subcellularLocation>
        <location evidence="1">Cell outer membrane</location>
    </subcellularLocation>
</comment>
<evidence type="ECO:0000256" key="1">
    <source>
        <dbReference type="ARBA" id="ARBA00004442"/>
    </source>
</evidence>
<dbReference type="InterPro" id="IPR003423">
    <property type="entry name" value="OMP_efflux"/>
</dbReference>
<dbReference type="PANTHER" id="PTHR30026">
    <property type="entry name" value="OUTER MEMBRANE PROTEIN TOLC"/>
    <property type="match status" value="1"/>
</dbReference>
<evidence type="ECO:0000256" key="7">
    <source>
        <dbReference type="ARBA" id="ARBA00023237"/>
    </source>
</evidence>
<evidence type="ECO:0000256" key="8">
    <source>
        <dbReference type="SAM" id="SignalP"/>
    </source>
</evidence>
<sequence length="441" mass="49792">MKKSLFTIILSVFFTYSFAQGETWSLERCMQYAIANSPSAKRQQYSNDNYKQDYINAIANMLPSISGSVSATPNFGRSINDDNVYVNNSSFNNAYSLSASMPIFNGFATINAVRSSKIGRLLGKEYQQQVHDDISLSVMERYFNVILYMGLVTIAEEQLQESGQNLFKARELEKLGLRSSADVAQVEAQVATNDANLINQQNNLTNAWTLLKNVMNYPLEDSLRIDTAINMIDDVPQESASEVFATARTLHPSIRIADYQLRQSKLNYAMSRGRLLPSVSLSAEYHTNYYSDKQSTPAPFSYQFRNKRGGYISATLSIPIFNGLARRTNVNRNLNNLRITEQNNAETLRALQSSIKQAVDRCNGLAKEYLQAAKQVSATTLAHRAVQRKYDEGLLSSLELQTSATQVQQAKSYLLDVKLQYVIQYRLIRYYQGIPLIEQVH</sequence>
<comment type="similarity">
    <text evidence="2">Belongs to the outer membrane factor (OMF) (TC 1.B.17) family.</text>
</comment>
<evidence type="ECO:0000313" key="9">
    <source>
        <dbReference type="EMBL" id="MBC5617295.1"/>
    </source>
</evidence>
<comment type="caution">
    <text evidence="9">The sequence shown here is derived from an EMBL/GenBank/DDBJ whole genome shotgun (WGS) entry which is preliminary data.</text>
</comment>
<name>A0ABR7CQ12_9BACT</name>
<dbReference type="EMBL" id="JACOOK010000005">
    <property type="protein sequence ID" value="MBC5617295.1"/>
    <property type="molecule type" value="Genomic_DNA"/>
</dbReference>
<evidence type="ECO:0000256" key="5">
    <source>
        <dbReference type="ARBA" id="ARBA00022692"/>
    </source>
</evidence>
<dbReference type="Pfam" id="PF02321">
    <property type="entry name" value="OEP"/>
    <property type="match status" value="2"/>
</dbReference>
<proteinExistence type="inferred from homology"/>
<evidence type="ECO:0000256" key="6">
    <source>
        <dbReference type="ARBA" id="ARBA00023136"/>
    </source>
</evidence>
<dbReference type="Proteomes" id="UP000636891">
    <property type="component" value="Unassembled WGS sequence"/>
</dbReference>
<dbReference type="Gene3D" id="1.20.1600.10">
    <property type="entry name" value="Outer membrane efflux proteins (OEP)"/>
    <property type="match status" value="1"/>
</dbReference>
<keyword evidence="6" id="KW-0472">Membrane</keyword>
<evidence type="ECO:0000256" key="3">
    <source>
        <dbReference type="ARBA" id="ARBA00022448"/>
    </source>
</evidence>
<dbReference type="SUPFAM" id="SSF56954">
    <property type="entry name" value="Outer membrane efflux proteins (OEP)"/>
    <property type="match status" value="1"/>
</dbReference>
<dbReference type="RefSeq" id="WP_101573279.1">
    <property type="nucleotide sequence ID" value="NZ_JACOOK010000005.1"/>
</dbReference>
<feature type="signal peptide" evidence="8">
    <location>
        <begin position="1"/>
        <end position="19"/>
    </location>
</feature>
<keyword evidence="10" id="KW-1185">Reference proteome</keyword>
<feature type="chain" id="PRO_5045675097" evidence="8">
    <location>
        <begin position="20"/>
        <end position="441"/>
    </location>
</feature>
<dbReference type="PANTHER" id="PTHR30026:SF20">
    <property type="entry name" value="OUTER MEMBRANE PROTEIN TOLC"/>
    <property type="match status" value="1"/>
</dbReference>